<dbReference type="RefSeq" id="WP_145258921.1">
    <property type="nucleotide sequence ID" value="NZ_CP036279.1"/>
</dbReference>
<dbReference type="Gene3D" id="1.10.287.470">
    <property type="entry name" value="Helix hairpin bin"/>
    <property type="match status" value="1"/>
</dbReference>
<keyword evidence="3 6" id="KW-1133">Transmembrane helix</keyword>
<evidence type="ECO:0000259" key="8">
    <source>
        <dbReference type="Pfam" id="PF25963"/>
    </source>
</evidence>
<dbReference type="GO" id="GO:0016020">
    <property type="term" value="C:membrane"/>
    <property type="evidence" value="ECO:0007669"/>
    <property type="project" value="UniProtKB-SubCell"/>
</dbReference>
<dbReference type="Pfam" id="PF25917">
    <property type="entry name" value="BSH_RND"/>
    <property type="match status" value="1"/>
</dbReference>
<evidence type="ECO:0000256" key="2">
    <source>
        <dbReference type="ARBA" id="ARBA00022692"/>
    </source>
</evidence>
<evidence type="ECO:0000256" key="6">
    <source>
        <dbReference type="SAM" id="Phobius"/>
    </source>
</evidence>
<reference evidence="9 10" key="1">
    <citation type="submission" date="2019-02" db="EMBL/GenBank/DDBJ databases">
        <title>Deep-cultivation of Planctomycetes and their phenomic and genomic characterization uncovers novel biology.</title>
        <authorList>
            <person name="Wiegand S."/>
            <person name="Jogler M."/>
            <person name="Boedeker C."/>
            <person name="Pinto D."/>
            <person name="Vollmers J."/>
            <person name="Rivas-Marin E."/>
            <person name="Kohn T."/>
            <person name="Peeters S.H."/>
            <person name="Heuer A."/>
            <person name="Rast P."/>
            <person name="Oberbeckmann S."/>
            <person name="Bunk B."/>
            <person name="Jeske O."/>
            <person name="Meyerdierks A."/>
            <person name="Storesund J.E."/>
            <person name="Kallscheuer N."/>
            <person name="Luecker S."/>
            <person name="Lage O.M."/>
            <person name="Pohl T."/>
            <person name="Merkel B.J."/>
            <person name="Hornburger P."/>
            <person name="Mueller R.-W."/>
            <person name="Bruemmer F."/>
            <person name="Labrenz M."/>
            <person name="Spormann A.M."/>
            <person name="Op den Camp H."/>
            <person name="Overmann J."/>
            <person name="Amann R."/>
            <person name="Jetten M.S.M."/>
            <person name="Mascher T."/>
            <person name="Medema M.H."/>
            <person name="Devos D.P."/>
            <person name="Kaster A.-K."/>
            <person name="Ovreas L."/>
            <person name="Rohde M."/>
            <person name="Galperin M.Y."/>
            <person name="Jogler C."/>
        </authorList>
    </citation>
    <scope>NUCLEOTIDE SEQUENCE [LARGE SCALE GENOMIC DNA]</scope>
    <source>
        <strain evidence="9 10">Pan216</strain>
    </source>
</reference>
<dbReference type="SUPFAM" id="SSF111369">
    <property type="entry name" value="HlyD-like secretion proteins"/>
    <property type="match status" value="2"/>
</dbReference>
<feature type="domain" description="Multidrug resistance protein MdtA-like barrel-sandwich hybrid" evidence="7">
    <location>
        <begin position="71"/>
        <end position="326"/>
    </location>
</feature>
<protein>
    <submittedName>
        <fullName evidence="9">Multidrug resistance protein MdtN</fullName>
    </submittedName>
</protein>
<evidence type="ECO:0000256" key="1">
    <source>
        <dbReference type="ARBA" id="ARBA00004167"/>
    </source>
</evidence>
<keyword evidence="5" id="KW-0175">Coiled coil</keyword>
<dbReference type="KEGG" id="knv:Pan216_31530"/>
<dbReference type="AlphaFoldDB" id="A0A518B5Q1"/>
<dbReference type="Pfam" id="PF25963">
    <property type="entry name" value="Beta-barrel_AAEA"/>
    <property type="match status" value="1"/>
</dbReference>
<comment type="subcellular location">
    <subcellularLocation>
        <location evidence="1">Membrane</location>
        <topology evidence="1">Single-pass membrane protein</topology>
    </subcellularLocation>
</comment>
<evidence type="ECO:0000256" key="3">
    <source>
        <dbReference type="ARBA" id="ARBA00022989"/>
    </source>
</evidence>
<dbReference type="OrthoDB" id="245220at2"/>
<keyword evidence="4 6" id="KW-0472">Membrane</keyword>
<dbReference type="PANTHER" id="PTHR30386">
    <property type="entry name" value="MEMBRANE FUSION SUBUNIT OF EMRAB-TOLC MULTIDRUG EFFLUX PUMP"/>
    <property type="match status" value="1"/>
</dbReference>
<evidence type="ECO:0000256" key="5">
    <source>
        <dbReference type="SAM" id="Coils"/>
    </source>
</evidence>
<dbReference type="EMBL" id="CP036279">
    <property type="protein sequence ID" value="QDU62286.1"/>
    <property type="molecule type" value="Genomic_DNA"/>
</dbReference>
<sequence length="454" mass="50985">MTDSAEPKGDDHHDVDPKKWTRHGIVIVIVCSVILIASLPVLGWFIYYRSTHSITYDAYVRTYLVNVSSMEVSGHLDVMNVQEEDVVTSGQWLARIDPRPYERKVEVARAELEVAIASLAEAKTALELVEKQVPREIAIAENDLGVAQVTLTEARERLELTTRDVTEQISAARSAIESASARHVMAEEDYVRFSNLYQQESVALRRLEEATSTFKTTRASLQIAEANFAQAEAARKRVAIDEGRKSAAADRVSAAKETVELARLGTLRIEEASRNVEVLSREVDAARRRLELAQTNLGYTRIVAPFDGMIAKQYRFLGNYAEKGAPIFTMFVPDLLFVVANLEETRLEGVHPGNHVRLDVEAFWEPFKGRVVTVGSATAANFSLVPRDISSGEFTWVVQRVPIRIWIERDERWNQLKPGLSVTVSIEHGPGDPEWARKVFEEELRLETRTGIVD</sequence>
<feature type="coiled-coil region" evidence="5">
    <location>
        <begin position="269"/>
        <end position="296"/>
    </location>
</feature>
<dbReference type="Proteomes" id="UP000317093">
    <property type="component" value="Chromosome"/>
</dbReference>
<keyword evidence="2 6" id="KW-0812">Transmembrane</keyword>
<dbReference type="InterPro" id="IPR050739">
    <property type="entry name" value="MFP"/>
</dbReference>
<evidence type="ECO:0000256" key="4">
    <source>
        <dbReference type="ARBA" id="ARBA00023136"/>
    </source>
</evidence>
<gene>
    <name evidence="9" type="primary">mdtN_2</name>
    <name evidence="9" type="ORF">Pan216_31530</name>
</gene>
<evidence type="ECO:0000313" key="9">
    <source>
        <dbReference type="EMBL" id="QDU62286.1"/>
    </source>
</evidence>
<keyword evidence="10" id="KW-1185">Reference proteome</keyword>
<organism evidence="9 10">
    <name type="scientific">Kolteria novifilia</name>
    <dbReference type="NCBI Taxonomy" id="2527975"/>
    <lineage>
        <taxon>Bacteria</taxon>
        <taxon>Pseudomonadati</taxon>
        <taxon>Planctomycetota</taxon>
        <taxon>Planctomycetia</taxon>
        <taxon>Kolteriales</taxon>
        <taxon>Kolteriaceae</taxon>
        <taxon>Kolteria</taxon>
    </lineage>
</organism>
<feature type="transmembrane region" description="Helical" evidence="6">
    <location>
        <begin position="25"/>
        <end position="47"/>
    </location>
</feature>
<evidence type="ECO:0000313" key="10">
    <source>
        <dbReference type="Proteomes" id="UP000317093"/>
    </source>
</evidence>
<accession>A0A518B5Q1</accession>
<dbReference type="Gene3D" id="2.40.30.170">
    <property type="match status" value="1"/>
</dbReference>
<dbReference type="Gene3D" id="2.40.50.100">
    <property type="match status" value="1"/>
</dbReference>
<name>A0A518B5Q1_9BACT</name>
<feature type="domain" description="p-hydroxybenzoic acid efflux pump subunit AaeA-like beta-barrel" evidence="8">
    <location>
        <begin position="336"/>
        <end position="426"/>
    </location>
</feature>
<proteinExistence type="predicted"/>
<dbReference type="PANTHER" id="PTHR30386:SF26">
    <property type="entry name" value="TRANSPORT PROTEIN COMB"/>
    <property type="match status" value="1"/>
</dbReference>
<dbReference type="InterPro" id="IPR058634">
    <property type="entry name" value="AaeA-lik-b-barrel"/>
</dbReference>
<dbReference type="InterPro" id="IPR058625">
    <property type="entry name" value="MdtA-like_BSH"/>
</dbReference>
<evidence type="ECO:0000259" key="7">
    <source>
        <dbReference type="Pfam" id="PF25917"/>
    </source>
</evidence>